<feature type="transmembrane region" description="Helical" evidence="1">
    <location>
        <begin position="76"/>
        <end position="94"/>
    </location>
</feature>
<dbReference type="KEGG" id="buu:WS70_26140"/>
<protein>
    <recommendedName>
        <fullName evidence="4">Integral membrane protein</fullName>
    </recommendedName>
</protein>
<keyword evidence="1" id="KW-0472">Membrane</keyword>
<name>A0A1B4FNE9_9BURK</name>
<keyword evidence="1" id="KW-0812">Transmembrane</keyword>
<gene>
    <name evidence="2" type="ORF">WS70_26140</name>
</gene>
<evidence type="ECO:0008006" key="4">
    <source>
        <dbReference type="Google" id="ProtNLM"/>
    </source>
</evidence>
<keyword evidence="1" id="KW-1133">Transmembrane helix</keyword>
<reference evidence="2 3" key="1">
    <citation type="submission" date="2015-12" db="EMBL/GenBank/DDBJ databases">
        <title>Diversity of Burkholderia near neighbor genomes.</title>
        <authorList>
            <person name="Sahl J."/>
            <person name="Wagner D."/>
            <person name="Keim P."/>
        </authorList>
    </citation>
    <scope>NUCLEOTIDE SEQUENCE [LARGE SCALE GENOMIC DNA]</scope>
    <source>
        <strain evidence="2 3">BDU6</strain>
    </source>
</reference>
<keyword evidence="3" id="KW-1185">Reference proteome</keyword>
<dbReference type="NCBIfam" id="NF038065">
    <property type="entry name" value="Pr6Pr"/>
    <property type="match status" value="1"/>
</dbReference>
<organism evidence="2 3">
    <name type="scientific">Burkholderia mayonis</name>
    <dbReference type="NCBI Taxonomy" id="1385591"/>
    <lineage>
        <taxon>Bacteria</taxon>
        <taxon>Pseudomonadati</taxon>
        <taxon>Pseudomonadota</taxon>
        <taxon>Betaproteobacteria</taxon>
        <taxon>Burkholderiales</taxon>
        <taxon>Burkholderiaceae</taxon>
        <taxon>Burkholderia</taxon>
        <taxon>pseudomallei group</taxon>
    </lineage>
</organism>
<accession>A0A1B4FNE9</accession>
<dbReference type="InterPro" id="IPR049713">
    <property type="entry name" value="Pr6Pr-like"/>
</dbReference>
<dbReference type="EMBL" id="CP013387">
    <property type="protein sequence ID" value="AOJ05193.1"/>
    <property type="molecule type" value="Genomic_DNA"/>
</dbReference>
<feature type="transmembrane region" description="Helical" evidence="1">
    <location>
        <begin position="43"/>
        <end position="64"/>
    </location>
</feature>
<evidence type="ECO:0000313" key="2">
    <source>
        <dbReference type="EMBL" id="AOJ05193.1"/>
    </source>
</evidence>
<feature type="transmembrane region" description="Helical" evidence="1">
    <location>
        <begin position="137"/>
        <end position="153"/>
    </location>
</feature>
<feature type="transmembrane region" description="Helical" evidence="1">
    <location>
        <begin position="106"/>
        <end position="125"/>
    </location>
</feature>
<proteinExistence type="predicted"/>
<dbReference type="Proteomes" id="UP000062519">
    <property type="component" value="Chromosome 2"/>
</dbReference>
<dbReference type="AlphaFoldDB" id="A0A1B4FNE9"/>
<sequence length="211" mass="23383">MQKAVFVAAYRLLCCALTLSATSYSIALRWHAPTFRLSNFFSYFTQLSSLYAAAVLAAGLWLATRPPSRRYESARGAVVLYMAIAGIVYALLLADVDALHHATPHYTNWVLHRIMPIAVFLDWLYVAPRVRIDWSHLARWLAFPLAYLGYTLVRGAFVDWYPYPFVDPRAHGYLIVAAYSGAIAAGSIGFAALIVLLGNWAGAPAPQTERA</sequence>
<feature type="transmembrane region" description="Helical" evidence="1">
    <location>
        <begin position="173"/>
        <end position="197"/>
    </location>
</feature>
<dbReference type="RefSeq" id="WP_059472793.1">
    <property type="nucleotide sequence ID" value="NZ_CP013387.1"/>
</dbReference>
<evidence type="ECO:0000313" key="3">
    <source>
        <dbReference type="Proteomes" id="UP000062519"/>
    </source>
</evidence>
<evidence type="ECO:0000256" key="1">
    <source>
        <dbReference type="SAM" id="Phobius"/>
    </source>
</evidence>